<proteinExistence type="predicted"/>
<reference evidence="4" key="1">
    <citation type="submission" date="2022-09" db="EMBL/GenBank/DDBJ databases">
        <title>Diverse halophilic archaea isolated from saline environments.</title>
        <authorList>
            <person name="Cui H.-L."/>
        </authorList>
    </citation>
    <scope>NUCLEOTIDE SEQUENCE</scope>
    <source>
        <strain evidence="4">ZS-35-S2</strain>
    </source>
</reference>
<evidence type="ECO:0000256" key="1">
    <source>
        <dbReference type="SAM" id="MobiDB-lite"/>
    </source>
</evidence>
<protein>
    <submittedName>
        <fullName evidence="4">Polymer-forming cytoskeletal protein</fullName>
    </submittedName>
</protein>
<dbReference type="Proteomes" id="UP001057580">
    <property type="component" value="Chromosome"/>
</dbReference>
<dbReference type="PANTHER" id="PTHR35024:SF4">
    <property type="entry name" value="POLYMER-FORMING CYTOSKELETAL PROTEIN"/>
    <property type="match status" value="1"/>
</dbReference>
<feature type="transmembrane region" description="Helical" evidence="2">
    <location>
        <begin position="323"/>
        <end position="341"/>
    </location>
</feature>
<accession>A0A9E7R229</accession>
<dbReference type="GeneID" id="74944457"/>
<feature type="region of interest" description="Disordered" evidence="1">
    <location>
        <begin position="348"/>
        <end position="367"/>
    </location>
</feature>
<dbReference type="PANTHER" id="PTHR35024">
    <property type="entry name" value="HYPOTHETICAL CYTOSOLIC PROTEIN"/>
    <property type="match status" value="1"/>
</dbReference>
<keyword evidence="2" id="KW-1133">Transmembrane helix</keyword>
<dbReference type="EMBL" id="CP104003">
    <property type="protein sequence ID" value="UWM54097.1"/>
    <property type="molecule type" value="Genomic_DNA"/>
</dbReference>
<organism evidence="4 5">
    <name type="scientific">Salinirubellus salinus</name>
    <dbReference type="NCBI Taxonomy" id="1364945"/>
    <lineage>
        <taxon>Archaea</taxon>
        <taxon>Methanobacteriati</taxon>
        <taxon>Methanobacteriota</taxon>
        <taxon>Stenosarchaea group</taxon>
        <taxon>Halobacteria</taxon>
        <taxon>Halobacteriales</taxon>
        <taxon>Natronomonadaceae</taxon>
        <taxon>Salinirubellus</taxon>
    </lineage>
</organism>
<dbReference type="InterPro" id="IPR007607">
    <property type="entry name" value="BacA/B"/>
</dbReference>
<gene>
    <name evidence="4" type="ORF">N0B31_18505</name>
</gene>
<dbReference type="RefSeq" id="WP_260593091.1">
    <property type="nucleotide sequence ID" value="NZ_CP104003.1"/>
</dbReference>
<keyword evidence="2" id="KW-0472">Membrane</keyword>
<dbReference type="Pfam" id="PF26514">
    <property type="entry name" value="DUF8173"/>
    <property type="match status" value="1"/>
</dbReference>
<evidence type="ECO:0000313" key="5">
    <source>
        <dbReference type="Proteomes" id="UP001057580"/>
    </source>
</evidence>
<dbReference type="Pfam" id="PF04519">
    <property type="entry name" value="Bactofilin"/>
    <property type="match status" value="1"/>
</dbReference>
<evidence type="ECO:0000313" key="4">
    <source>
        <dbReference type="EMBL" id="UWM54097.1"/>
    </source>
</evidence>
<sequence length="367" mass="36747">MSRNTRRLSAVLVALFLVLSVLPGAVAAETRTGGTIVVGPGETVTGGLDAFAGDVLVRGTVQGDLNAFAGDVTVAESGRVTGSVSAVGGSVTVAGVVEGDLSGAAGSITLGESGRIGGDVSAGAGSVTLAGAVDGDVTVGTETLVLTETARVAGNLRYDAGTFTNDGAVDGTVVRDRSIGSGVGPGFDAPVPSVIPEFVLGVYALVVNFLLGAFLLLAFPSFTGRVTRYARTEPLAAGGIGVLALVGIPVVLVLLLLTIVGIPLSLVGFAVFGLLAWVGAVVGRIAVGEWLTRLADVENRWASLAVGLLVVAILVRVPWIGGVFELVVFLLGLGALAATLYRTYRGQPEEPAADEGTESPDEGAPAA</sequence>
<feature type="transmembrane region" description="Helical" evidence="2">
    <location>
        <begin position="200"/>
        <end position="223"/>
    </location>
</feature>
<evidence type="ECO:0000259" key="3">
    <source>
        <dbReference type="Pfam" id="PF26514"/>
    </source>
</evidence>
<dbReference type="InterPro" id="IPR058486">
    <property type="entry name" value="DUF8173"/>
</dbReference>
<keyword evidence="5" id="KW-1185">Reference proteome</keyword>
<dbReference type="AlphaFoldDB" id="A0A9E7R229"/>
<dbReference type="KEGG" id="ssai:N0B31_18505"/>
<name>A0A9E7R229_9EURY</name>
<keyword evidence="2" id="KW-0812">Transmembrane</keyword>
<feature type="transmembrane region" description="Helical" evidence="2">
    <location>
        <begin position="266"/>
        <end position="287"/>
    </location>
</feature>
<feature type="transmembrane region" description="Helical" evidence="2">
    <location>
        <begin position="235"/>
        <end position="260"/>
    </location>
</feature>
<feature type="transmembrane region" description="Helical" evidence="2">
    <location>
        <begin position="299"/>
        <end position="317"/>
    </location>
</feature>
<feature type="domain" description="DUF8173" evidence="3">
    <location>
        <begin position="202"/>
        <end position="343"/>
    </location>
</feature>
<feature type="compositionally biased region" description="Acidic residues" evidence="1">
    <location>
        <begin position="351"/>
        <end position="361"/>
    </location>
</feature>
<evidence type="ECO:0000256" key="2">
    <source>
        <dbReference type="SAM" id="Phobius"/>
    </source>
</evidence>